<dbReference type="Pfam" id="PF11470">
    <property type="entry name" value="TUG-UBL1"/>
    <property type="match status" value="1"/>
</dbReference>
<dbReference type="GO" id="GO:0005737">
    <property type="term" value="C:cytoplasm"/>
    <property type="evidence" value="ECO:0007669"/>
    <property type="project" value="TreeGrafter"/>
</dbReference>
<feature type="domain" description="UBX" evidence="2">
    <location>
        <begin position="438"/>
        <end position="514"/>
    </location>
</feature>
<dbReference type="InterPro" id="IPR021569">
    <property type="entry name" value="TUG-UBL1"/>
</dbReference>
<feature type="compositionally biased region" description="Polar residues" evidence="1">
    <location>
        <begin position="242"/>
        <end position="264"/>
    </location>
</feature>
<dbReference type="InterPro" id="IPR059238">
    <property type="entry name" value="UBX1_UBXN9"/>
</dbReference>
<dbReference type="GO" id="GO:0042593">
    <property type="term" value="P:glucose homeostasis"/>
    <property type="evidence" value="ECO:0007669"/>
    <property type="project" value="TreeGrafter"/>
</dbReference>
<dbReference type="Proteomes" id="UP001497525">
    <property type="component" value="Unassembled WGS sequence"/>
</dbReference>
<organism evidence="3 4">
    <name type="scientific">Calicophoron daubneyi</name>
    <name type="common">Rumen fluke</name>
    <name type="synonym">Paramphistomum daubneyi</name>
    <dbReference type="NCBI Taxonomy" id="300641"/>
    <lineage>
        <taxon>Eukaryota</taxon>
        <taxon>Metazoa</taxon>
        <taxon>Spiralia</taxon>
        <taxon>Lophotrochozoa</taxon>
        <taxon>Platyhelminthes</taxon>
        <taxon>Trematoda</taxon>
        <taxon>Digenea</taxon>
        <taxon>Plagiorchiida</taxon>
        <taxon>Pronocephalata</taxon>
        <taxon>Paramphistomoidea</taxon>
        <taxon>Paramphistomidae</taxon>
        <taxon>Calicophoron</taxon>
    </lineage>
</organism>
<dbReference type="PANTHER" id="PTHR46467:SF1">
    <property type="entry name" value="TETHER CONTAINING UBX DOMAIN FOR GLUT4"/>
    <property type="match status" value="1"/>
</dbReference>
<evidence type="ECO:0000256" key="1">
    <source>
        <dbReference type="SAM" id="MobiDB-lite"/>
    </source>
</evidence>
<dbReference type="PROSITE" id="PS50033">
    <property type="entry name" value="UBX"/>
    <property type="match status" value="1"/>
</dbReference>
<dbReference type="GO" id="GO:0005634">
    <property type="term" value="C:nucleus"/>
    <property type="evidence" value="ECO:0007669"/>
    <property type="project" value="TreeGrafter"/>
</dbReference>
<proteinExistence type="predicted"/>
<gene>
    <name evidence="3" type="ORF">CDAUBV1_LOCUS8721</name>
</gene>
<dbReference type="EMBL" id="CAXLJL010000223">
    <property type="protein sequence ID" value="CAL5134756.1"/>
    <property type="molecule type" value="Genomic_DNA"/>
</dbReference>
<accession>A0AAV2TFD9</accession>
<dbReference type="GO" id="GO:0012506">
    <property type="term" value="C:vesicle membrane"/>
    <property type="evidence" value="ECO:0007669"/>
    <property type="project" value="TreeGrafter"/>
</dbReference>
<name>A0AAV2TFD9_CALDB</name>
<evidence type="ECO:0000259" key="2">
    <source>
        <dbReference type="PROSITE" id="PS50033"/>
    </source>
</evidence>
<comment type="caution">
    <text evidence="3">The sequence shown here is derived from an EMBL/GenBank/DDBJ whole genome shotgun (WGS) entry which is preliminary data.</text>
</comment>
<dbReference type="CDD" id="cd16118">
    <property type="entry name" value="UBX2_UBXN9"/>
    <property type="match status" value="1"/>
</dbReference>
<dbReference type="InterPro" id="IPR001012">
    <property type="entry name" value="UBX_dom"/>
</dbReference>
<sequence>MWSRKRRSCVNLLDASIYGNQLRMPFLQVQCPTGPKLSIEVSPDAPLKKALETACSKRSLDPSEFIFVYQRRPVDLSTTFRFSGLVNRATVELVPVDKKNTEEQGSIRVGLRLEDGQRVEWTGLSSTSLWSILDTLAASNARVSQIVHPSDDESRVPAIVYLQDKIAGEPRLRKTTLADIGIHKGAALLQLRQSLAEDPEPQPETKSNPSERPAAKVTREQPSSSHTDIASPAVLEEPRAETTFTSQPVQNISTGQGSDTQFVSPWSIFDDRPTVSAFDRPEPTERLLSDQPPTKSAGLTQPKEPDSQSQTLGAMLGISLAPASQPAVSRSSVVVSYPFAEGSFKFPSETEGANLRNDFLNEEEMSMNQSVDRQCVVFRRPLATNVPAASEDELPDDIFEHTEDDIRSLILAYHREWNSSEPLQTAAMRNAARQRLYKKYPRSVIQFHWPDGVVMQACFHPLEKVSALYQHLRENLAQPQLAFQLYTTPPKFILKQMNSTLIEANLVPLVKVYFSADSSKTSEVLSPRILATITEENQSKAEEVVKSWMQKSSHRRHSSPPHPPAPDISATEHLVDQLSGTSGTRSDHTAERPAPKWLKLGK</sequence>
<feature type="compositionally biased region" description="Basic and acidic residues" evidence="1">
    <location>
        <begin position="585"/>
        <end position="594"/>
    </location>
</feature>
<reference evidence="3" key="1">
    <citation type="submission" date="2024-06" db="EMBL/GenBank/DDBJ databases">
        <authorList>
            <person name="Liu X."/>
            <person name="Lenzi L."/>
            <person name="Haldenby T S."/>
            <person name="Uol C."/>
        </authorList>
    </citation>
    <scope>NUCLEOTIDE SEQUENCE</scope>
</reference>
<dbReference type="Gene3D" id="3.10.20.90">
    <property type="entry name" value="Phosphatidylinositol 3-kinase Catalytic Subunit, Chain A, domain 1"/>
    <property type="match status" value="2"/>
</dbReference>
<protein>
    <recommendedName>
        <fullName evidence="2">UBX domain-containing protein</fullName>
    </recommendedName>
</protein>
<feature type="region of interest" description="Disordered" evidence="1">
    <location>
        <begin position="546"/>
        <end position="602"/>
    </location>
</feature>
<feature type="compositionally biased region" description="Basic and acidic residues" evidence="1">
    <location>
        <begin position="269"/>
        <end position="288"/>
    </location>
</feature>
<feature type="region of interest" description="Disordered" evidence="1">
    <location>
        <begin position="196"/>
        <end position="309"/>
    </location>
</feature>
<dbReference type="GO" id="GO:0006886">
    <property type="term" value="P:intracellular protein transport"/>
    <property type="evidence" value="ECO:0007669"/>
    <property type="project" value="TreeGrafter"/>
</dbReference>
<dbReference type="InterPro" id="IPR029071">
    <property type="entry name" value="Ubiquitin-like_domsf"/>
</dbReference>
<dbReference type="PANTHER" id="PTHR46467">
    <property type="entry name" value="TETHER CONTAINING UBX DOMAIN FOR GLUT4"/>
    <property type="match status" value="1"/>
</dbReference>
<dbReference type="AlphaFoldDB" id="A0AAV2TFD9"/>
<dbReference type="Pfam" id="PF00789">
    <property type="entry name" value="UBX"/>
    <property type="match status" value="1"/>
</dbReference>
<evidence type="ECO:0000313" key="3">
    <source>
        <dbReference type="EMBL" id="CAL5134756.1"/>
    </source>
</evidence>
<evidence type="ECO:0000313" key="4">
    <source>
        <dbReference type="Proteomes" id="UP001497525"/>
    </source>
</evidence>
<dbReference type="CDD" id="cd17075">
    <property type="entry name" value="UBX1_UBXN9"/>
    <property type="match status" value="1"/>
</dbReference>
<dbReference type="SUPFAM" id="SSF54236">
    <property type="entry name" value="Ubiquitin-like"/>
    <property type="match status" value="2"/>
</dbReference>
<dbReference type="CDD" id="cd16105">
    <property type="entry name" value="Ubl_ASPSCR1_like"/>
    <property type="match status" value="1"/>
</dbReference>